<evidence type="ECO:0000313" key="1">
    <source>
        <dbReference type="EMBL" id="MEC4723765.1"/>
    </source>
</evidence>
<sequence length="163" mass="18343">MQVPEYVIDASSIIYGWDNYPIAQFPGLWEWLATQIAEQYLIIASVAFDEVDDNSPECAVWLNGAGITKIIPQNAILQDARRMMRLLGIMNDDFHPKGVGENDLIIIASAKSFGRPLISDESRQKVPDLPKKRKIPAVCAMPEVTVQCINFLEYIKKSGMVFR</sequence>
<name>A0ABU6JJR1_9BURK</name>
<protein>
    <submittedName>
        <fullName evidence="1">DUF4411 family protein</fullName>
    </submittedName>
</protein>
<gene>
    <name evidence="1" type="ORF">RY831_32085</name>
</gene>
<keyword evidence="2" id="KW-1185">Reference proteome</keyword>
<dbReference type="SUPFAM" id="SSF88723">
    <property type="entry name" value="PIN domain-like"/>
    <property type="match status" value="1"/>
</dbReference>
<reference evidence="1 2" key="1">
    <citation type="submission" date="2023-10" db="EMBL/GenBank/DDBJ databases">
        <title>Noviherbaspirillum sp. CPCC 100848 genome assembly.</title>
        <authorList>
            <person name="Li X.Y."/>
            <person name="Fang X.M."/>
        </authorList>
    </citation>
    <scope>NUCLEOTIDE SEQUENCE [LARGE SCALE GENOMIC DNA]</scope>
    <source>
        <strain evidence="1 2">CPCC 100848</strain>
    </source>
</reference>
<dbReference type="RefSeq" id="WP_326510367.1">
    <property type="nucleotide sequence ID" value="NZ_JAWIIV010000075.1"/>
</dbReference>
<evidence type="ECO:0000313" key="2">
    <source>
        <dbReference type="Proteomes" id="UP001352263"/>
    </source>
</evidence>
<organism evidence="1 2">
    <name type="scientific">Noviherbaspirillum album</name>
    <dbReference type="NCBI Taxonomy" id="3080276"/>
    <lineage>
        <taxon>Bacteria</taxon>
        <taxon>Pseudomonadati</taxon>
        <taxon>Pseudomonadota</taxon>
        <taxon>Betaproteobacteria</taxon>
        <taxon>Burkholderiales</taxon>
        <taxon>Oxalobacteraceae</taxon>
        <taxon>Noviherbaspirillum</taxon>
    </lineage>
</organism>
<dbReference type="InterPro" id="IPR016541">
    <property type="entry name" value="UCP008505"/>
</dbReference>
<accession>A0ABU6JJR1</accession>
<comment type="caution">
    <text evidence="1">The sequence shown here is derived from an EMBL/GenBank/DDBJ whole genome shotgun (WGS) entry which is preliminary data.</text>
</comment>
<dbReference type="Proteomes" id="UP001352263">
    <property type="component" value="Unassembled WGS sequence"/>
</dbReference>
<dbReference type="EMBL" id="JAWIIV010000075">
    <property type="protein sequence ID" value="MEC4723765.1"/>
    <property type="molecule type" value="Genomic_DNA"/>
</dbReference>
<dbReference type="InterPro" id="IPR029060">
    <property type="entry name" value="PIN-like_dom_sf"/>
</dbReference>
<dbReference type="Pfam" id="PF14367">
    <property type="entry name" value="DUF4411"/>
    <property type="match status" value="1"/>
</dbReference>
<proteinExistence type="predicted"/>